<name>A0A8J5ZD05_9ROSI</name>
<comment type="caution">
    <text evidence="1">The sequence shown here is derived from an EMBL/GenBank/DDBJ whole genome shotgun (WGS) entry which is preliminary data.</text>
</comment>
<organism evidence="1 2">
    <name type="scientific">Gossypium anomalum</name>
    <dbReference type="NCBI Taxonomy" id="47600"/>
    <lineage>
        <taxon>Eukaryota</taxon>
        <taxon>Viridiplantae</taxon>
        <taxon>Streptophyta</taxon>
        <taxon>Embryophyta</taxon>
        <taxon>Tracheophyta</taxon>
        <taxon>Spermatophyta</taxon>
        <taxon>Magnoliopsida</taxon>
        <taxon>eudicotyledons</taxon>
        <taxon>Gunneridae</taxon>
        <taxon>Pentapetalae</taxon>
        <taxon>rosids</taxon>
        <taxon>malvids</taxon>
        <taxon>Malvales</taxon>
        <taxon>Malvaceae</taxon>
        <taxon>Malvoideae</taxon>
        <taxon>Gossypium</taxon>
    </lineage>
</organism>
<dbReference type="Proteomes" id="UP000701853">
    <property type="component" value="Chromosome 5"/>
</dbReference>
<evidence type="ECO:0000313" key="2">
    <source>
        <dbReference type="Proteomes" id="UP000701853"/>
    </source>
</evidence>
<reference evidence="1 2" key="1">
    <citation type="journal article" date="2021" name="bioRxiv">
        <title>The Gossypium anomalum genome as a resource for cotton improvement and evolutionary analysis of hybrid incompatibility.</title>
        <authorList>
            <person name="Grover C.E."/>
            <person name="Yuan D."/>
            <person name="Arick M.A."/>
            <person name="Miller E.R."/>
            <person name="Hu G."/>
            <person name="Peterson D.G."/>
            <person name="Wendel J.F."/>
            <person name="Udall J.A."/>
        </authorList>
    </citation>
    <scope>NUCLEOTIDE SEQUENCE [LARGE SCALE GENOMIC DNA]</scope>
    <source>
        <strain evidence="1">JFW-Udall</strain>
        <tissue evidence="1">Leaf</tissue>
    </source>
</reference>
<keyword evidence="2" id="KW-1185">Reference proteome</keyword>
<dbReference type="Gene3D" id="1.25.40.10">
    <property type="entry name" value="Tetratricopeptide repeat domain"/>
    <property type="match status" value="1"/>
</dbReference>
<dbReference type="SUPFAM" id="SSF48452">
    <property type="entry name" value="TPR-like"/>
    <property type="match status" value="1"/>
</dbReference>
<sequence length="341" mass="38426">MLLRSSSIPIRDSWVSHSKNFSPAPELLHQSSLTRTVSCSCSISAGSIDDSSWRMMRTVSDTDLRDLVVPQMKTAKNNNVLLNGICVEEEEVEECGIGGGGGKIFGGGRGGGGSDCEDNEWGFWDSKSGNDSTDLYYQKMIEANPGSTLLLSNYAKFLKEVRGDFVKAEEYCGRAILINPNDGNVLSMYAELIWQTHKDDRRAEAYFDQAIKSAPDDCFVLASYARFLWDAEEEEEEEEEVRENTSERLEQSFFHGAPPSPSPLAAAPLMRFVVMERAFLHFSSLEPYHPFCQFYWTTLLKLTITITTTVSEEIGSLLILSRMLQKPQFFFFFEHFKTLVT</sequence>
<dbReference type="OrthoDB" id="439046at2759"/>
<dbReference type="PANTHER" id="PTHR26312:SF227">
    <property type="entry name" value="TETRATRICOPEPTIDE REPEAT (TPR)-LIKE SUPERFAMILY PROTEIN"/>
    <property type="match status" value="1"/>
</dbReference>
<dbReference type="PANTHER" id="PTHR26312">
    <property type="entry name" value="TETRATRICOPEPTIDE REPEAT PROTEIN 5"/>
    <property type="match status" value="1"/>
</dbReference>
<accession>A0A8J5ZD05</accession>
<dbReference type="InterPro" id="IPR011990">
    <property type="entry name" value="TPR-like_helical_dom_sf"/>
</dbReference>
<dbReference type="AlphaFoldDB" id="A0A8J5ZD05"/>
<dbReference type="EMBL" id="JAHUZN010000005">
    <property type="protein sequence ID" value="KAG8495657.1"/>
    <property type="molecule type" value="Genomic_DNA"/>
</dbReference>
<protein>
    <submittedName>
        <fullName evidence="1">Uncharacterized protein</fullName>
    </submittedName>
</protein>
<proteinExistence type="predicted"/>
<evidence type="ECO:0000313" key="1">
    <source>
        <dbReference type="EMBL" id="KAG8495657.1"/>
    </source>
</evidence>
<gene>
    <name evidence="1" type="ORF">CXB51_013422</name>
</gene>